<proteinExistence type="predicted"/>
<organism evidence="1 2">
    <name type="scientific">[Myrmecia] bisecta</name>
    <dbReference type="NCBI Taxonomy" id="41462"/>
    <lineage>
        <taxon>Eukaryota</taxon>
        <taxon>Viridiplantae</taxon>
        <taxon>Chlorophyta</taxon>
        <taxon>core chlorophytes</taxon>
        <taxon>Trebouxiophyceae</taxon>
        <taxon>Trebouxiales</taxon>
        <taxon>Trebouxiaceae</taxon>
        <taxon>Myrmecia</taxon>
    </lineage>
</organism>
<gene>
    <name evidence="1" type="ORF">WJX72_010900</name>
</gene>
<dbReference type="AlphaFoldDB" id="A0AAW1PH33"/>
<dbReference type="Proteomes" id="UP001489004">
    <property type="component" value="Unassembled WGS sequence"/>
</dbReference>
<evidence type="ECO:0008006" key="3">
    <source>
        <dbReference type="Google" id="ProtNLM"/>
    </source>
</evidence>
<keyword evidence="2" id="KW-1185">Reference proteome</keyword>
<accession>A0AAW1PH33</accession>
<dbReference type="PANTHER" id="PTHR33099">
    <property type="entry name" value="FE2OG DIOXYGENASE DOMAIN-CONTAINING PROTEIN"/>
    <property type="match status" value="1"/>
</dbReference>
<evidence type="ECO:0000313" key="1">
    <source>
        <dbReference type="EMBL" id="KAK9809178.1"/>
    </source>
</evidence>
<reference evidence="1 2" key="1">
    <citation type="journal article" date="2024" name="Nat. Commun.">
        <title>Phylogenomics reveals the evolutionary origins of lichenization in chlorophyte algae.</title>
        <authorList>
            <person name="Puginier C."/>
            <person name="Libourel C."/>
            <person name="Otte J."/>
            <person name="Skaloud P."/>
            <person name="Haon M."/>
            <person name="Grisel S."/>
            <person name="Petersen M."/>
            <person name="Berrin J.G."/>
            <person name="Delaux P.M."/>
            <person name="Dal Grande F."/>
            <person name="Keller J."/>
        </authorList>
    </citation>
    <scope>NUCLEOTIDE SEQUENCE [LARGE SCALE GENOMIC DNA]</scope>
    <source>
        <strain evidence="1 2">SAG 2043</strain>
    </source>
</reference>
<protein>
    <recommendedName>
        <fullName evidence="3">Prolyl 4-hydroxylase alpha subunit Fe(2+) 2OG dioxygenase domain-containing protein</fullName>
    </recommendedName>
</protein>
<dbReference type="PANTHER" id="PTHR33099:SF7">
    <property type="entry name" value="MYND-TYPE DOMAIN-CONTAINING PROTEIN"/>
    <property type="match status" value="1"/>
</dbReference>
<dbReference type="EMBL" id="JALJOR010000011">
    <property type="protein sequence ID" value="KAK9809178.1"/>
    <property type="molecule type" value="Genomic_DNA"/>
</dbReference>
<dbReference type="Gene3D" id="2.60.120.620">
    <property type="entry name" value="q2cbj1_9rhob like domain"/>
    <property type="match status" value="1"/>
</dbReference>
<comment type="caution">
    <text evidence="1">The sequence shown here is derived from an EMBL/GenBank/DDBJ whole genome shotgun (WGS) entry which is preliminary data.</text>
</comment>
<evidence type="ECO:0000313" key="2">
    <source>
        <dbReference type="Proteomes" id="UP001489004"/>
    </source>
</evidence>
<sequence>MYYTRGLCKSLSSLERPGDFAFGELINNVLPGLQITGLSGLIALPLQPFQADQIKVHAEQAPFGRAEHTLIDTSVRNTWQLDPTRFQLSNPAWPAFVQQITEQTCTALGVTTPASVQPQLYKLLLYEAHSFFLPHRDTEHSPGMFAALAISLPSQYQGGQLKITHGQNVKVLDFAPVNTFNTCAAAFYEDCQHEIQEVTSGYRLSLIYNLVHTGQGSPPEPVDRANAAATLLPVLQAWEADCWGPTKLVWMLEHRYSEAGLTGLKSLKNHDRAVAETLWAAAQSAGVEAYLVKFVQHKSGQIEEELEIGNLEKAMDQEDENIEPTGNEGVNCESAIDAAELAAKLYPSFASEEMFQAANTFLKALIAHRSCAAALQLVCAVMEAPSPGAAGYAVPLDVLQRMVASVLDLVKQEAAICDKGTSSYYSSTPSPANQALVGSLLAVLHQCELKDGHPLRVLMNACAARLVTMTSTGAPQYSLKVDAPITCTCAACQKLAKFLANDQMTTERLPLRYRGPSSYAGSWRYAHSTLPSCTDRIVSSLKGSLTSQPEQREEGAPTFIMLTKTDAAHKARLSAYNTATSLLSSLRSLLPAGSMGEVATDLGGVCIATEQHTARSLNTSGNILHQPPGMCE</sequence>
<name>A0AAW1PH33_9CHLO</name>